<dbReference type="RefSeq" id="WP_111607012.1">
    <property type="nucleotide sequence ID" value="NZ_BMLJ01000010.1"/>
</dbReference>
<gene>
    <name evidence="2" type="ORF">IBG28_13460</name>
</gene>
<feature type="coiled-coil region" evidence="1">
    <location>
        <begin position="48"/>
        <end position="96"/>
    </location>
</feature>
<keyword evidence="3" id="KW-1185">Reference proteome</keyword>
<dbReference type="OrthoDB" id="6103773at2"/>
<name>A0A7H1J2J8_9GAMM</name>
<dbReference type="EMBL" id="CP061081">
    <property type="protein sequence ID" value="QNT04714.1"/>
    <property type="molecule type" value="Genomic_DNA"/>
</dbReference>
<evidence type="ECO:0000256" key="1">
    <source>
        <dbReference type="SAM" id="Coils"/>
    </source>
</evidence>
<keyword evidence="1" id="KW-0175">Coiled coil</keyword>
<evidence type="ECO:0000313" key="3">
    <source>
        <dbReference type="Proteomes" id="UP000516370"/>
    </source>
</evidence>
<organism evidence="2 3">
    <name type="scientific">Marinomonas arctica</name>
    <dbReference type="NCBI Taxonomy" id="383750"/>
    <lineage>
        <taxon>Bacteria</taxon>
        <taxon>Pseudomonadati</taxon>
        <taxon>Pseudomonadota</taxon>
        <taxon>Gammaproteobacteria</taxon>
        <taxon>Oceanospirillales</taxon>
        <taxon>Oceanospirillaceae</taxon>
        <taxon>Marinomonas</taxon>
    </lineage>
</organism>
<proteinExistence type="predicted"/>
<dbReference type="AlphaFoldDB" id="A0A7H1J2J8"/>
<sequence>MKNKQKSPMCRPALRVGIVLIGLTTISLAHSSDLIAFGKECLAKEERLKTAKDELDALSLSANRTQGQTHHARNDIDLYQEEKAELEAIIADCAATNPNSAYCHQIRYQYNEISYLIQRAKVDALEEGKDDNSAFIDLELTKADFNQQHEAFIAYCRNSDAHYALLQNPTAYAAVCSNANAKRSITCSLF</sequence>
<evidence type="ECO:0000313" key="2">
    <source>
        <dbReference type="EMBL" id="QNT04714.1"/>
    </source>
</evidence>
<dbReference type="Proteomes" id="UP000516370">
    <property type="component" value="Chromosome"/>
</dbReference>
<reference evidence="2 3" key="1">
    <citation type="submission" date="2020-09" db="EMBL/GenBank/DDBJ databases">
        <title>Complete genome sequence of an Arctic sea ice bacterium Marinomonas arctica BSI20414.</title>
        <authorList>
            <person name="Liao L."/>
            <person name="Chen B."/>
        </authorList>
    </citation>
    <scope>NUCLEOTIDE SEQUENCE [LARGE SCALE GENOMIC DNA]</scope>
    <source>
        <strain evidence="2 3">BSI20414</strain>
    </source>
</reference>
<protein>
    <submittedName>
        <fullName evidence="2">Uncharacterized protein</fullName>
    </submittedName>
</protein>
<dbReference type="KEGG" id="mard:IBG28_13460"/>
<accession>A0A7H1J2J8</accession>